<dbReference type="OrthoDB" id="203796at2759"/>
<keyword evidence="2" id="KW-1185">Reference proteome</keyword>
<gene>
    <name evidence="1" type="ORF">BOTNAR_0312g00130</name>
</gene>
<comment type="caution">
    <text evidence="1">The sequence shown here is derived from an EMBL/GenBank/DDBJ whole genome shotgun (WGS) entry which is preliminary data.</text>
</comment>
<dbReference type="EMBL" id="PQXJ01000312">
    <property type="protein sequence ID" value="TGO52852.1"/>
    <property type="molecule type" value="Genomic_DNA"/>
</dbReference>
<dbReference type="AlphaFoldDB" id="A0A4Z1I022"/>
<proteinExistence type="predicted"/>
<organism evidence="1 2">
    <name type="scientific">Botryotinia narcissicola</name>
    <dbReference type="NCBI Taxonomy" id="278944"/>
    <lineage>
        <taxon>Eukaryota</taxon>
        <taxon>Fungi</taxon>
        <taxon>Dikarya</taxon>
        <taxon>Ascomycota</taxon>
        <taxon>Pezizomycotina</taxon>
        <taxon>Leotiomycetes</taxon>
        <taxon>Helotiales</taxon>
        <taxon>Sclerotiniaceae</taxon>
        <taxon>Botryotinia</taxon>
    </lineage>
</organism>
<evidence type="ECO:0000313" key="1">
    <source>
        <dbReference type="EMBL" id="TGO52852.1"/>
    </source>
</evidence>
<name>A0A4Z1I022_9HELO</name>
<sequence length="66" mass="6936">MIRTDSCLDEDYRVQILQAEVARGQAAARALNGTGNALADGAIGVIAAVTSFVGEYNDARGWGYDS</sequence>
<accession>A0A4Z1I022</accession>
<dbReference type="Proteomes" id="UP000297452">
    <property type="component" value="Unassembled WGS sequence"/>
</dbReference>
<reference evidence="1 2" key="1">
    <citation type="submission" date="2017-12" db="EMBL/GenBank/DDBJ databases">
        <title>Comparative genomics of Botrytis spp.</title>
        <authorList>
            <person name="Valero-Jimenez C.A."/>
            <person name="Tapia P."/>
            <person name="Veloso J."/>
            <person name="Silva-Moreno E."/>
            <person name="Staats M."/>
            <person name="Valdes J.H."/>
            <person name="Van Kan J.A.L."/>
        </authorList>
    </citation>
    <scope>NUCLEOTIDE SEQUENCE [LARGE SCALE GENOMIC DNA]</scope>
    <source>
        <strain evidence="1 2">MUCL2120</strain>
    </source>
</reference>
<protein>
    <submittedName>
        <fullName evidence="1">Uncharacterized protein</fullName>
    </submittedName>
</protein>
<evidence type="ECO:0000313" key="2">
    <source>
        <dbReference type="Proteomes" id="UP000297452"/>
    </source>
</evidence>